<dbReference type="EMBL" id="CM031809">
    <property type="protein sequence ID" value="KAG6670074.1"/>
    <property type="molecule type" value="Genomic_DNA"/>
</dbReference>
<name>A0A8T1RSV3_CARIL</name>
<comment type="caution">
    <text evidence="1">The sequence shown here is derived from an EMBL/GenBank/DDBJ whole genome shotgun (WGS) entry which is preliminary data.</text>
</comment>
<organism evidence="1 2">
    <name type="scientific">Carya illinoinensis</name>
    <name type="common">Pecan</name>
    <dbReference type="NCBI Taxonomy" id="32201"/>
    <lineage>
        <taxon>Eukaryota</taxon>
        <taxon>Viridiplantae</taxon>
        <taxon>Streptophyta</taxon>
        <taxon>Embryophyta</taxon>
        <taxon>Tracheophyta</taxon>
        <taxon>Spermatophyta</taxon>
        <taxon>Magnoliopsida</taxon>
        <taxon>eudicotyledons</taxon>
        <taxon>Gunneridae</taxon>
        <taxon>Pentapetalae</taxon>
        <taxon>rosids</taxon>
        <taxon>fabids</taxon>
        <taxon>Fagales</taxon>
        <taxon>Juglandaceae</taxon>
        <taxon>Carya</taxon>
    </lineage>
</organism>
<dbReference type="Proteomes" id="UP000811609">
    <property type="component" value="Chromosome 1"/>
</dbReference>
<gene>
    <name evidence="1" type="ORF">CIPAW_01G285700</name>
</gene>
<sequence length="119" mass="12434">MPSNPLITWPTAASIFFLSAGASLGHIINNVPHAVGIVLQSCPSLSPLSVFFIFSLEYLCFPDHSINLLTGQSRLVIGDGDLATGTSCLFFSRNIQDTVASISKQTLSSATPLGAAGIP</sequence>
<evidence type="ECO:0000313" key="2">
    <source>
        <dbReference type="Proteomes" id="UP000811609"/>
    </source>
</evidence>
<reference evidence="1" key="1">
    <citation type="submission" date="2020-12" db="EMBL/GenBank/DDBJ databases">
        <title>WGS assembly of Carya illinoinensis cv. Pawnee.</title>
        <authorList>
            <person name="Platts A."/>
            <person name="Shu S."/>
            <person name="Wright S."/>
            <person name="Barry K."/>
            <person name="Edger P."/>
            <person name="Pires J.C."/>
            <person name="Schmutz J."/>
        </authorList>
    </citation>
    <scope>NUCLEOTIDE SEQUENCE</scope>
    <source>
        <tissue evidence="1">Leaf</tissue>
    </source>
</reference>
<dbReference type="AlphaFoldDB" id="A0A8T1RSV3"/>
<proteinExistence type="predicted"/>
<keyword evidence="2" id="KW-1185">Reference proteome</keyword>
<evidence type="ECO:0000313" key="1">
    <source>
        <dbReference type="EMBL" id="KAG6670074.1"/>
    </source>
</evidence>
<protein>
    <submittedName>
        <fullName evidence="1">Uncharacterized protein</fullName>
    </submittedName>
</protein>
<accession>A0A8T1RSV3</accession>